<dbReference type="SMART" id="SM00671">
    <property type="entry name" value="SEL1"/>
    <property type="match status" value="1"/>
</dbReference>
<reference evidence="2 3" key="1">
    <citation type="submission" date="2019-03" db="EMBL/GenBank/DDBJ databases">
        <title>Paracraurococcus aquatilis NE82 genome sequence.</title>
        <authorList>
            <person name="Zhao Y."/>
            <person name="Du Z."/>
        </authorList>
    </citation>
    <scope>NUCLEOTIDE SEQUENCE [LARGE SCALE GENOMIC DNA]</scope>
    <source>
        <strain evidence="2 3">NE82</strain>
    </source>
</reference>
<sequence>SDLYRRAAEAGLPAAQAALGRMLLAGAGLPRDVRRGEEWLRRAAMGGDAAAGALLAQAATPRQPAGVRPRDGRVEASAPPAGRNRC</sequence>
<evidence type="ECO:0000313" key="2">
    <source>
        <dbReference type="EMBL" id="TCZ64784.1"/>
    </source>
</evidence>
<evidence type="ECO:0000256" key="1">
    <source>
        <dbReference type="SAM" id="MobiDB-lite"/>
    </source>
</evidence>
<dbReference type="InterPro" id="IPR011990">
    <property type="entry name" value="TPR-like_helical_dom_sf"/>
</dbReference>
<feature type="region of interest" description="Disordered" evidence="1">
    <location>
        <begin position="57"/>
        <end position="86"/>
    </location>
</feature>
<protein>
    <submittedName>
        <fullName evidence="2">Sel1 repeat family protein</fullName>
    </submittedName>
</protein>
<dbReference type="SUPFAM" id="SSF81901">
    <property type="entry name" value="HCP-like"/>
    <property type="match status" value="1"/>
</dbReference>
<name>A0A4R4DUJ8_9PROT</name>
<evidence type="ECO:0000313" key="3">
    <source>
        <dbReference type="Proteomes" id="UP000295023"/>
    </source>
</evidence>
<dbReference type="Pfam" id="PF08238">
    <property type="entry name" value="Sel1"/>
    <property type="match status" value="2"/>
</dbReference>
<dbReference type="AlphaFoldDB" id="A0A4R4DUJ8"/>
<dbReference type="Gene3D" id="1.25.40.10">
    <property type="entry name" value="Tetratricopeptide repeat domain"/>
    <property type="match status" value="1"/>
</dbReference>
<feature type="non-terminal residue" evidence="2">
    <location>
        <position position="1"/>
    </location>
</feature>
<comment type="caution">
    <text evidence="2">The sequence shown here is derived from an EMBL/GenBank/DDBJ whole genome shotgun (WGS) entry which is preliminary data.</text>
</comment>
<dbReference type="EMBL" id="SKBM01000004">
    <property type="protein sequence ID" value="TCZ64784.1"/>
    <property type="molecule type" value="Genomic_DNA"/>
</dbReference>
<organism evidence="2 3">
    <name type="scientific">Roseicella aquatilis</name>
    <dbReference type="NCBI Taxonomy" id="2527868"/>
    <lineage>
        <taxon>Bacteria</taxon>
        <taxon>Pseudomonadati</taxon>
        <taxon>Pseudomonadota</taxon>
        <taxon>Alphaproteobacteria</taxon>
        <taxon>Acetobacterales</taxon>
        <taxon>Roseomonadaceae</taxon>
        <taxon>Roseicella</taxon>
    </lineage>
</organism>
<gene>
    <name evidence="2" type="ORF">EXY23_05235</name>
</gene>
<keyword evidence="3" id="KW-1185">Reference proteome</keyword>
<dbReference type="Proteomes" id="UP000295023">
    <property type="component" value="Unassembled WGS sequence"/>
</dbReference>
<accession>A0A4R4DUJ8</accession>
<dbReference type="InterPro" id="IPR006597">
    <property type="entry name" value="Sel1-like"/>
</dbReference>
<proteinExistence type="predicted"/>